<evidence type="ECO:0000313" key="3">
    <source>
        <dbReference type="EMBL" id="CAE6423638.1"/>
    </source>
</evidence>
<protein>
    <submittedName>
        <fullName evidence="3">Uncharacterized protein</fullName>
    </submittedName>
</protein>
<gene>
    <name evidence="3" type="ORF">RDB_LOCUS50984</name>
</gene>
<feature type="region of interest" description="Disordered" evidence="1">
    <location>
        <begin position="579"/>
        <end position="607"/>
    </location>
</feature>
<sequence length="620" mass="69279">MASAIGTFELIISIWSAVLSFFVYSLISDAKHNQHPSDHQTSKFGPRGNVQHNFYGPVIVHNHYNLFEWVEHLSYHPEKPNFILWIGCLFVISWAAFVLGLKLKYGPEPEQPPAKPDNGCTCRQVGRTAAIASGRLNSPDPSSGQEVSPPNTPKTASNAHGQRGRQFPSQGFSLSPTPPPWGVKEPCTIPFAKDWMPSLATMIQGLQFEEKSDTMDRQSNQPLSSSVVRAHPVQAPPAPWSLANVSDLLLRDLIPPGRLKRVKIKAKDRFIPYSNARRRHRGLTPGTVETHQVEKKNSLENTLFGNPHLLQQDTIVWFILIVAVDYPGRDLQDPEHDLEFWRKMLKDPALDSEIIYLIELAGSDATPENIRESLAQLYCDSEALVTVGRPKLFVYLTGEGDADRNRMHLLDGEFLSEQDIDRWLWELRTSCGFTRPITLVLDICRTNKDVPSAKMRHGVGLIYSSSSGEKAHALQFKSEQDTPYSSFMLAFVIASSVSPTSTTAEFVEAVEQRLGQLTGLIKLAASRKCDEDPGPQHPDWSQAGDLSTFLGLSRMLSRTAVARKVHDFITQLPYFREENTTSGSTSRHKSLPEDRTTHHHRGTSKSVSTLGSYDMLIPVK</sequence>
<dbReference type="AlphaFoldDB" id="A0A8H2XJ92"/>
<accession>A0A8H2XJ92</accession>
<keyword evidence="2" id="KW-0812">Transmembrane</keyword>
<proteinExistence type="predicted"/>
<name>A0A8H2XJ92_9AGAM</name>
<evidence type="ECO:0000256" key="1">
    <source>
        <dbReference type="SAM" id="MobiDB-lite"/>
    </source>
</evidence>
<evidence type="ECO:0000256" key="2">
    <source>
        <dbReference type="SAM" id="Phobius"/>
    </source>
</evidence>
<keyword evidence="2" id="KW-0472">Membrane</keyword>
<dbReference type="EMBL" id="CAJMWW010000078">
    <property type="protein sequence ID" value="CAE6423638.1"/>
    <property type="molecule type" value="Genomic_DNA"/>
</dbReference>
<dbReference type="Proteomes" id="UP000663841">
    <property type="component" value="Unassembled WGS sequence"/>
</dbReference>
<organism evidence="3 4">
    <name type="scientific">Rhizoctonia solani</name>
    <dbReference type="NCBI Taxonomy" id="456999"/>
    <lineage>
        <taxon>Eukaryota</taxon>
        <taxon>Fungi</taxon>
        <taxon>Dikarya</taxon>
        <taxon>Basidiomycota</taxon>
        <taxon>Agaricomycotina</taxon>
        <taxon>Agaricomycetes</taxon>
        <taxon>Cantharellales</taxon>
        <taxon>Ceratobasidiaceae</taxon>
        <taxon>Rhizoctonia</taxon>
    </lineage>
</organism>
<reference evidence="3" key="1">
    <citation type="submission" date="2021-01" db="EMBL/GenBank/DDBJ databases">
        <authorList>
            <person name="Kaushik A."/>
        </authorList>
    </citation>
    <scope>NUCLEOTIDE SEQUENCE</scope>
    <source>
        <strain evidence="3">AG3-T5</strain>
    </source>
</reference>
<comment type="caution">
    <text evidence="3">The sequence shown here is derived from an EMBL/GenBank/DDBJ whole genome shotgun (WGS) entry which is preliminary data.</text>
</comment>
<feature type="region of interest" description="Disordered" evidence="1">
    <location>
        <begin position="133"/>
        <end position="179"/>
    </location>
</feature>
<feature type="transmembrane region" description="Helical" evidence="2">
    <location>
        <begin position="7"/>
        <end position="27"/>
    </location>
</feature>
<feature type="compositionally biased region" description="Polar residues" evidence="1">
    <location>
        <begin position="135"/>
        <end position="160"/>
    </location>
</feature>
<evidence type="ECO:0000313" key="4">
    <source>
        <dbReference type="Proteomes" id="UP000663841"/>
    </source>
</evidence>
<feature type="transmembrane region" description="Helical" evidence="2">
    <location>
        <begin position="82"/>
        <end position="101"/>
    </location>
</feature>
<keyword evidence="2" id="KW-1133">Transmembrane helix</keyword>